<evidence type="ECO:0000313" key="1">
    <source>
        <dbReference type="EMBL" id="TEB20568.1"/>
    </source>
</evidence>
<gene>
    <name evidence="1" type="ORF">FA13DRAFT_207608</name>
</gene>
<keyword evidence="2" id="KW-1185">Reference proteome</keyword>
<accession>A0A4Y7SFG9</accession>
<comment type="caution">
    <text evidence="1">The sequence shown here is derived from an EMBL/GenBank/DDBJ whole genome shotgun (WGS) entry which is preliminary data.</text>
</comment>
<name>A0A4Y7SFG9_COPMI</name>
<dbReference type="EMBL" id="QPFP01000136">
    <property type="protein sequence ID" value="TEB20568.1"/>
    <property type="molecule type" value="Genomic_DNA"/>
</dbReference>
<reference evidence="1 2" key="1">
    <citation type="journal article" date="2019" name="Nat. Ecol. Evol.">
        <title>Megaphylogeny resolves global patterns of mushroom evolution.</title>
        <authorList>
            <person name="Varga T."/>
            <person name="Krizsan K."/>
            <person name="Foldi C."/>
            <person name="Dima B."/>
            <person name="Sanchez-Garcia M."/>
            <person name="Sanchez-Ramirez S."/>
            <person name="Szollosi G.J."/>
            <person name="Szarkandi J.G."/>
            <person name="Papp V."/>
            <person name="Albert L."/>
            <person name="Andreopoulos W."/>
            <person name="Angelini C."/>
            <person name="Antonin V."/>
            <person name="Barry K.W."/>
            <person name="Bougher N.L."/>
            <person name="Buchanan P."/>
            <person name="Buyck B."/>
            <person name="Bense V."/>
            <person name="Catcheside P."/>
            <person name="Chovatia M."/>
            <person name="Cooper J."/>
            <person name="Damon W."/>
            <person name="Desjardin D."/>
            <person name="Finy P."/>
            <person name="Geml J."/>
            <person name="Haridas S."/>
            <person name="Hughes K."/>
            <person name="Justo A."/>
            <person name="Karasinski D."/>
            <person name="Kautmanova I."/>
            <person name="Kiss B."/>
            <person name="Kocsube S."/>
            <person name="Kotiranta H."/>
            <person name="LaButti K.M."/>
            <person name="Lechner B.E."/>
            <person name="Liimatainen K."/>
            <person name="Lipzen A."/>
            <person name="Lukacs Z."/>
            <person name="Mihaltcheva S."/>
            <person name="Morgado L.N."/>
            <person name="Niskanen T."/>
            <person name="Noordeloos M.E."/>
            <person name="Ohm R.A."/>
            <person name="Ortiz-Santana B."/>
            <person name="Ovrebo C."/>
            <person name="Racz N."/>
            <person name="Riley R."/>
            <person name="Savchenko A."/>
            <person name="Shiryaev A."/>
            <person name="Soop K."/>
            <person name="Spirin V."/>
            <person name="Szebenyi C."/>
            <person name="Tomsovsky M."/>
            <person name="Tulloss R.E."/>
            <person name="Uehling J."/>
            <person name="Grigoriev I.V."/>
            <person name="Vagvolgyi C."/>
            <person name="Papp T."/>
            <person name="Martin F.M."/>
            <person name="Miettinen O."/>
            <person name="Hibbett D.S."/>
            <person name="Nagy L.G."/>
        </authorList>
    </citation>
    <scope>NUCLEOTIDE SEQUENCE [LARGE SCALE GENOMIC DNA]</scope>
    <source>
        <strain evidence="1 2">FP101781</strain>
    </source>
</reference>
<proteinExistence type="predicted"/>
<dbReference type="AlphaFoldDB" id="A0A4Y7SFG9"/>
<sequence length="154" mass="16917">MALVRLFCASFRVSALSLFFLTPLSIPSILERDIRSQLYRSGPPWLGCTHLMSGPCAWDPMSRAGGVGDAGWSVQDDGLGIRRCLAVLQLGFRFHPFLSVIVYFISLTSRGAIRGENLARLLSTSPPTCVPLSLVRLFPNAHGESPLWMGKRGR</sequence>
<evidence type="ECO:0000313" key="2">
    <source>
        <dbReference type="Proteomes" id="UP000298030"/>
    </source>
</evidence>
<dbReference type="Proteomes" id="UP000298030">
    <property type="component" value="Unassembled WGS sequence"/>
</dbReference>
<organism evidence="1 2">
    <name type="scientific">Coprinellus micaceus</name>
    <name type="common">Glistening ink-cap mushroom</name>
    <name type="synonym">Coprinus micaceus</name>
    <dbReference type="NCBI Taxonomy" id="71717"/>
    <lineage>
        <taxon>Eukaryota</taxon>
        <taxon>Fungi</taxon>
        <taxon>Dikarya</taxon>
        <taxon>Basidiomycota</taxon>
        <taxon>Agaricomycotina</taxon>
        <taxon>Agaricomycetes</taxon>
        <taxon>Agaricomycetidae</taxon>
        <taxon>Agaricales</taxon>
        <taxon>Agaricineae</taxon>
        <taxon>Psathyrellaceae</taxon>
        <taxon>Coprinellus</taxon>
    </lineage>
</organism>
<protein>
    <submittedName>
        <fullName evidence="1">Uncharacterized protein</fullName>
    </submittedName>
</protein>